<evidence type="ECO:0000256" key="7">
    <source>
        <dbReference type="SAM" id="Phobius"/>
    </source>
</evidence>
<dbReference type="InterPro" id="IPR051679">
    <property type="entry name" value="DASS-Related_Transporters"/>
</dbReference>
<comment type="subcellular location">
    <subcellularLocation>
        <location evidence="1">Membrane</location>
        <topology evidence="1">Multi-pass membrane protein</topology>
    </subcellularLocation>
</comment>
<gene>
    <name evidence="9" type="ORF">GXW78_11380</name>
</gene>
<evidence type="ECO:0000313" key="10">
    <source>
        <dbReference type="Proteomes" id="UP000698752"/>
    </source>
</evidence>
<dbReference type="PROSITE" id="PS01271">
    <property type="entry name" value="NA_SULFATE"/>
    <property type="match status" value="1"/>
</dbReference>
<dbReference type="SUPFAM" id="SSF116726">
    <property type="entry name" value="TrkA C-terminal domain-like"/>
    <property type="match status" value="2"/>
</dbReference>
<keyword evidence="5 7" id="KW-1133">Transmembrane helix</keyword>
<reference evidence="10" key="1">
    <citation type="journal article" date="2021" name="Syst. Appl. Microbiol.">
        <title>Roseomonas hellenica sp. nov., isolated from roots of wild-growing Alkanna tinctoria.</title>
        <authorList>
            <person name="Rat A."/>
            <person name="Naranjo H.D."/>
            <person name="Lebbe L."/>
            <person name="Cnockaert M."/>
            <person name="Krigas N."/>
            <person name="Grigoriadou K."/>
            <person name="Maloupa E."/>
            <person name="Willems A."/>
        </authorList>
    </citation>
    <scope>NUCLEOTIDE SEQUENCE [LARGE SCALE GENOMIC DNA]</scope>
    <source>
        <strain evidence="10">LMG 31159</strain>
    </source>
</reference>
<sequence length="609" mass="64716">MTTQLVLVLALLGAAIAMFIANRPRMDAVGLLMIVLLPFTGTLTINEALAGFADPSIILLAALFVVGEGLVRTGTAQRIGDLLNARAGKSPTRMLALLMVAGAGLGAFMSSTAVVAIFIPVVLRICRNSGAAPSQLMMPLSVAALISGMMTLVATAPNLVVSAELVRQGQEGFSFFAFTPFGLPVLALAILYMLFARRLLPDRRPPGTDSRRAPSLRDWIAAYGLADRAYRVRISPNSVLVGKRLDQLDLRKEGVNILAIERQRRFAVDVVRPNATSVLAAGDVVLLDVRVAPDRMAELRDEYGVAPLPLIDGDYFLDRSQEIGMVEVIVPPDSPLIGRTVLEARIRAEHRLTVIGLRHRQEVAGADLLEEKLTAGDRLLITGFWSDIRKLQSDRHTLLVLNLPAEHEEVLPAAGRMPQAIAILALTVGLMISGWVSNAHAALIGCLLMGLFRCIDLDSAYRSISWKTLVLIVGMLPFSLALQRTGGVDLAADAVLSVAGAASPRVLLAVIFAITALLGLFISNTATAVLMAPVALAVAKDVGASPYPFAMIVALAASAAFMTPVSSPVNTLVVGPGNYSFGDFLKVGVPFTIVTMVVCVLLVPVVLPP</sequence>
<feature type="transmembrane region" description="Helical" evidence="7">
    <location>
        <begin position="135"/>
        <end position="155"/>
    </location>
</feature>
<protein>
    <submittedName>
        <fullName evidence="9">SLC13 family permease</fullName>
    </submittedName>
</protein>
<keyword evidence="2" id="KW-0813">Transport</keyword>
<keyword evidence="6 7" id="KW-0472">Membrane</keyword>
<feature type="transmembrane region" description="Helical" evidence="7">
    <location>
        <begin position="464"/>
        <end position="482"/>
    </location>
</feature>
<evidence type="ECO:0000256" key="6">
    <source>
        <dbReference type="ARBA" id="ARBA00023136"/>
    </source>
</evidence>
<feature type="domain" description="RCK C-terminal" evidence="8">
    <location>
        <begin position="217"/>
        <end position="305"/>
    </location>
</feature>
<keyword evidence="4" id="KW-0677">Repeat</keyword>
<organism evidence="9 10">
    <name type="scientific">Neoroseomonas terrae</name>
    <dbReference type="NCBI Taxonomy" id="424799"/>
    <lineage>
        <taxon>Bacteria</taxon>
        <taxon>Pseudomonadati</taxon>
        <taxon>Pseudomonadota</taxon>
        <taxon>Alphaproteobacteria</taxon>
        <taxon>Acetobacterales</taxon>
        <taxon>Acetobacteraceae</taxon>
        <taxon>Neoroseomonas</taxon>
    </lineage>
</organism>
<evidence type="ECO:0000259" key="8">
    <source>
        <dbReference type="PROSITE" id="PS51202"/>
    </source>
</evidence>
<evidence type="ECO:0000256" key="4">
    <source>
        <dbReference type="ARBA" id="ARBA00022737"/>
    </source>
</evidence>
<feature type="domain" description="RCK C-terminal" evidence="8">
    <location>
        <begin position="313"/>
        <end position="397"/>
    </location>
</feature>
<dbReference type="RefSeq" id="WP_211868840.1">
    <property type="nucleotide sequence ID" value="NZ_JAAEDI010000011.1"/>
</dbReference>
<feature type="transmembrane region" description="Helical" evidence="7">
    <location>
        <begin position="546"/>
        <end position="567"/>
    </location>
</feature>
<evidence type="ECO:0000256" key="3">
    <source>
        <dbReference type="ARBA" id="ARBA00022692"/>
    </source>
</evidence>
<dbReference type="PANTHER" id="PTHR43652">
    <property type="entry name" value="BASIC AMINO ACID ANTIPORTER YFCC-RELATED"/>
    <property type="match status" value="1"/>
</dbReference>
<name>A0ABS5EGW5_9PROT</name>
<dbReference type="Proteomes" id="UP000698752">
    <property type="component" value="Unassembled WGS sequence"/>
</dbReference>
<keyword evidence="3 7" id="KW-0812">Transmembrane</keyword>
<feature type="transmembrane region" description="Helical" evidence="7">
    <location>
        <begin position="57"/>
        <end position="75"/>
    </location>
</feature>
<dbReference type="InterPro" id="IPR006037">
    <property type="entry name" value="RCK_C"/>
</dbReference>
<feature type="transmembrane region" description="Helical" evidence="7">
    <location>
        <begin position="421"/>
        <end position="452"/>
    </location>
</feature>
<dbReference type="PROSITE" id="PS51202">
    <property type="entry name" value="RCK_C"/>
    <property type="match status" value="2"/>
</dbReference>
<evidence type="ECO:0000256" key="5">
    <source>
        <dbReference type="ARBA" id="ARBA00022989"/>
    </source>
</evidence>
<evidence type="ECO:0000313" key="9">
    <source>
        <dbReference type="EMBL" id="MBR0650265.1"/>
    </source>
</evidence>
<accession>A0ABS5EGW5</accession>
<keyword evidence="10" id="KW-1185">Reference proteome</keyword>
<dbReference type="Gene3D" id="3.30.70.1450">
    <property type="entry name" value="Regulator of K+ conductance, C-terminal domain"/>
    <property type="match status" value="2"/>
</dbReference>
<evidence type="ECO:0000256" key="2">
    <source>
        <dbReference type="ARBA" id="ARBA00022448"/>
    </source>
</evidence>
<dbReference type="Pfam" id="PF02080">
    <property type="entry name" value="TrkA_C"/>
    <property type="match status" value="2"/>
</dbReference>
<evidence type="ECO:0000256" key="1">
    <source>
        <dbReference type="ARBA" id="ARBA00004141"/>
    </source>
</evidence>
<dbReference type="InterPro" id="IPR004680">
    <property type="entry name" value="Cit_transptr-like_dom"/>
</dbReference>
<feature type="transmembrane region" description="Helical" evidence="7">
    <location>
        <begin position="95"/>
        <end position="123"/>
    </location>
</feature>
<comment type="caution">
    <text evidence="9">The sequence shown here is derived from an EMBL/GenBank/DDBJ whole genome shotgun (WGS) entry which is preliminary data.</text>
</comment>
<dbReference type="Pfam" id="PF03600">
    <property type="entry name" value="CitMHS"/>
    <property type="match status" value="1"/>
</dbReference>
<feature type="transmembrane region" description="Helical" evidence="7">
    <location>
        <begin position="494"/>
        <end position="514"/>
    </location>
</feature>
<dbReference type="EMBL" id="JAAEDI010000011">
    <property type="protein sequence ID" value="MBR0650265.1"/>
    <property type="molecule type" value="Genomic_DNA"/>
</dbReference>
<feature type="transmembrane region" description="Helical" evidence="7">
    <location>
        <begin position="31"/>
        <end position="50"/>
    </location>
</feature>
<proteinExistence type="predicted"/>
<feature type="transmembrane region" description="Helical" evidence="7">
    <location>
        <begin position="175"/>
        <end position="195"/>
    </location>
</feature>
<dbReference type="PANTHER" id="PTHR43652:SF1">
    <property type="entry name" value="RESPONSE REGULATOR"/>
    <property type="match status" value="1"/>
</dbReference>
<dbReference type="InterPro" id="IPR031312">
    <property type="entry name" value="Na/sul_symport_CS"/>
</dbReference>
<dbReference type="InterPro" id="IPR036721">
    <property type="entry name" value="RCK_C_sf"/>
</dbReference>
<feature type="transmembrane region" description="Helical" evidence="7">
    <location>
        <begin position="587"/>
        <end position="607"/>
    </location>
</feature>